<dbReference type="GO" id="GO:0032480">
    <property type="term" value="P:negative regulation of type I interferon production"/>
    <property type="evidence" value="ECO:0007669"/>
    <property type="project" value="InterPro"/>
</dbReference>
<evidence type="ECO:0000256" key="1">
    <source>
        <dbReference type="SAM" id="MobiDB-lite"/>
    </source>
</evidence>
<feature type="compositionally biased region" description="Basic and acidic residues" evidence="1">
    <location>
        <begin position="449"/>
        <end position="458"/>
    </location>
</feature>
<dbReference type="Proteomes" id="UP000318571">
    <property type="component" value="Chromosome 9"/>
</dbReference>
<keyword evidence="4" id="KW-1185">Reference proteome</keyword>
<evidence type="ECO:0000313" key="4">
    <source>
        <dbReference type="Proteomes" id="UP000318571"/>
    </source>
</evidence>
<dbReference type="SMART" id="SM00443">
    <property type="entry name" value="G_patch"/>
    <property type="match status" value="1"/>
</dbReference>
<dbReference type="GO" id="GO:0039536">
    <property type="term" value="P:negative regulation of RIG-I signaling pathway"/>
    <property type="evidence" value="ECO:0007669"/>
    <property type="project" value="InterPro"/>
</dbReference>
<name>A0A553P0D9_TIGCA</name>
<dbReference type="InterPro" id="IPR040341">
    <property type="entry name" value="GPATCH3"/>
</dbReference>
<organism evidence="3 4">
    <name type="scientific">Tigriopus californicus</name>
    <name type="common">Marine copepod</name>
    <dbReference type="NCBI Taxonomy" id="6832"/>
    <lineage>
        <taxon>Eukaryota</taxon>
        <taxon>Metazoa</taxon>
        <taxon>Ecdysozoa</taxon>
        <taxon>Arthropoda</taxon>
        <taxon>Crustacea</taxon>
        <taxon>Multicrustacea</taxon>
        <taxon>Hexanauplia</taxon>
        <taxon>Copepoda</taxon>
        <taxon>Harpacticoida</taxon>
        <taxon>Harpacticidae</taxon>
        <taxon>Tigriopus</taxon>
    </lineage>
</organism>
<dbReference type="PANTHER" id="PTHR14390:SF2">
    <property type="entry name" value="G PATCH DOMAIN-CONTAINING PROTEIN 3"/>
    <property type="match status" value="1"/>
</dbReference>
<feature type="region of interest" description="Disordered" evidence="1">
    <location>
        <begin position="349"/>
        <end position="368"/>
    </location>
</feature>
<dbReference type="GO" id="GO:0003676">
    <property type="term" value="F:nucleic acid binding"/>
    <property type="evidence" value="ECO:0007669"/>
    <property type="project" value="InterPro"/>
</dbReference>
<reference evidence="3 4" key="1">
    <citation type="journal article" date="2018" name="Nat. Ecol. Evol.">
        <title>Genomic signatures of mitonuclear coevolution across populations of Tigriopus californicus.</title>
        <authorList>
            <person name="Barreto F.S."/>
            <person name="Watson E.T."/>
            <person name="Lima T.G."/>
            <person name="Willett C.S."/>
            <person name="Edmands S."/>
            <person name="Li W."/>
            <person name="Burton R.S."/>
        </authorList>
    </citation>
    <scope>NUCLEOTIDE SEQUENCE [LARGE SCALE GENOMIC DNA]</scope>
    <source>
        <strain evidence="3 4">San Diego</strain>
    </source>
</reference>
<feature type="region of interest" description="Disordered" evidence="1">
    <location>
        <begin position="431"/>
        <end position="480"/>
    </location>
</feature>
<dbReference type="OMA" id="GGFHCFH"/>
<dbReference type="EMBL" id="VCGU01000009">
    <property type="protein sequence ID" value="TRY71161.1"/>
    <property type="molecule type" value="Genomic_DNA"/>
</dbReference>
<dbReference type="PROSITE" id="PS50174">
    <property type="entry name" value="G_PATCH"/>
    <property type="match status" value="1"/>
</dbReference>
<gene>
    <name evidence="3" type="ORF">TCAL_05207</name>
</gene>
<comment type="caution">
    <text evidence="3">The sequence shown here is derived from an EMBL/GenBank/DDBJ whole genome shotgun (WGS) entry which is preliminary data.</text>
</comment>
<dbReference type="Pfam" id="PF01585">
    <property type="entry name" value="G-patch"/>
    <property type="match status" value="1"/>
</dbReference>
<dbReference type="InterPro" id="IPR000467">
    <property type="entry name" value="G_patch_dom"/>
</dbReference>
<evidence type="ECO:0000259" key="2">
    <source>
        <dbReference type="PROSITE" id="PS50174"/>
    </source>
</evidence>
<dbReference type="PANTHER" id="PTHR14390">
    <property type="entry name" value="G PATCH DOMAIN CONTAINING PROTEIN 3"/>
    <property type="match status" value="1"/>
</dbReference>
<protein>
    <recommendedName>
        <fullName evidence="2">G-patch domain-containing protein</fullName>
    </recommendedName>
</protein>
<dbReference type="GO" id="GO:0045893">
    <property type="term" value="P:positive regulation of DNA-templated transcription"/>
    <property type="evidence" value="ECO:0007669"/>
    <property type="project" value="TreeGrafter"/>
</dbReference>
<sequence length="480" mass="54763">MDYLLVRNIPADWHSSDLRGFFSEFIESQKLECFHFRHRPEIKTTASVTSVTSTPSTGTAPSSSTDTRCCLIKIPTSHSIGFLARYHQAHWADRQEVDLLTKCLIQRVKVFADSTETPKSEEDSIRKLKETDLKNMLELKPPPLMPQGNVGTPTQFFLKAIQECRLPVRLIAKLKLEFPRARRRRIYGSVPMDYGPTQRRPPVYFNRVHAETQGRTGPLVERMGAAESGSDDDDDACEEWERHEALHNDVAARRIDPTDISQQPGTKERLFEEEMEVTWDKGSSGLVFYTDAQYWKAQEGDFDEQTTDDWDVDMEIYYDETAGDKDARDSVGMRTSTFYRQGRDLPSAFKGQKRQRGGKVESQDDLGGKIGKFEKHTRGFGRRIMEKQGWKDGQGLGSTYIGLTDALGNEGQTDKSGLGYQGESISRFVAPKPKGRERQSIRDVIISTKYDDPDKVDPSEPLMRTRPQNYLSHREKKFPK</sequence>
<accession>A0A553P0D9</accession>
<feature type="domain" description="G-patch" evidence="2">
    <location>
        <begin position="377"/>
        <end position="423"/>
    </location>
</feature>
<dbReference type="AlphaFoldDB" id="A0A553P0D9"/>
<proteinExistence type="predicted"/>
<evidence type="ECO:0000313" key="3">
    <source>
        <dbReference type="EMBL" id="TRY71161.1"/>
    </source>
</evidence>